<evidence type="ECO:0000259" key="4">
    <source>
        <dbReference type="Pfam" id="PF24883"/>
    </source>
</evidence>
<feature type="repeat" description="WD" evidence="3">
    <location>
        <begin position="1157"/>
        <end position="1198"/>
    </location>
</feature>
<dbReference type="SUPFAM" id="SSF50978">
    <property type="entry name" value="WD40 repeat-like"/>
    <property type="match status" value="2"/>
</dbReference>
<dbReference type="GeneID" id="24100176"/>
<feature type="repeat" description="WD" evidence="3">
    <location>
        <begin position="985"/>
        <end position="1026"/>
    </location>
</feature>
<evidence type="ECO:0000313" key="6">
    <source>
        <dbReference type="Proteomes" id="UP000006352"/>
    </source>
</evidence>
<dbReference type="OrthoDB" id="2658414at2759"/>
<sequence>MLPNDNDVEPLVCVIPEPEVSDLELWQLIPSSAGRYQIKNLKYKHAAIAQYPYKDSMPVVGSEGKCWWFIERVGAEIDPDGYFIRHNVKTDLCWHLYDGSDITPIYLRPFAIDRRCIWKISPYDHSSVDTMAAHLMVPSQSASSSSPTISVELLTVFSSTLDTCIEAHPSIALTVRILKCSSEMIIGHVYRSEGISDPDLSGLLTEITGVYKLIHEQKDLFVNLAMEEVSEKIARQMLECADFITHHSEKAVFWTKLGKNTSTETRLEVRRLNVILKKLVNCVQQQIADSTLIYIHRVAQDVDLSGLEYAVGAGMNPSKECLDGTRMEIISMIKDFFYSTKEDAKRIFWLSGMAGKGKSAIAHTIATWSHARGGLGSCYCFDRTRQADRRHEKIWSTIARDLADHDPFIRRELARIVLHGTSELRHTEAVSRQWERLLTVLNNVASMDKPGPVLIIIDALDESGECDTRELILDLLSGKRDGTSLRTTKLPPNIRILITSRPLSDIHDALHDLPHVQHVSLDDDAFLESTQRDIKTYINGKLGRQDAFGDGDVTELARKSGGHFEWARLACHYVRKNSARSKRDRFNSLISGTLATGVQLLDDMYRRILEEVMPEDERDEGIAVFCSVMGQILASLEPLSRAALVAMRQHFPCEDGADRHERDVSVKEMVECLGALLIGVTDSRTPIRPLHASFYDFLADKRRSGEYGVELSEAHQRRLAVASLCVMKNELRFNICGLQTSYLPNSSIPHLQQSIASCISPQLQYSCRFWTSHVVAARFQSSLAEEIETLFKDERVLFWLEVLCLMKSLSGSASALSSIWSWLKDDDNGSQLKTTIADTERFIRLFAAPMLYSTPHLYLSVLPFAPIVSRISTHCAMFPRTLVVAAGGMARWPSLFNTLRGHTDFVKSVTFSPDDRRIISGSYDNRIRVWDAETGLQSGSPLEGHTSKINSIAVSHDGRRIISGSEDKTIRVWDIQTGKQLGFPLQGHTGPVTSVGISQDGRRIVSGSEDKTIRVWDMQTGKQLGLPLKGHVGYVMSVAISHDGQRIVSGSWDNTVRVWNANTGKQLGSPLVGHTGIVDSVAISYDGRRIVSGSDDNTIRVWDAVTGQQLGSPIEGHTDYVKCIAISHDGRHIISGSRDGTVRVWDVETRQQLGPSLEGHTGDVLSVAMSHDGRRIVSGSDDNMVRLWDAEIMQQFNSPLEWHRIGYVRCVAISHDGRRIVSGSDDMTIRVWDAVTGLQLGSPLEGHAGNVYSVAISHDGRRVVSGSADNTVRVWDVETTKQLGPSLEGHTGHVMCVALSHDGRCIISGSLDQTVRVWDAETAKQLGPPLEGHIGYAMCVALSHDGRRIVSGSSDNSVRVWDAETRKQLGSPLEGHAGYIMSVAISRDGRHIVSGSSDKTICVWDAEMGKQVGSPLKGHTGHVMCVALSHDGRRIISGSEDNTVRVWDAAAGQQLDFLFEGHTDSVLSVAISQDGRVVSGSLDGTIQVRDIDNAAYMPNPAPATSDVVFSGHRELCFSLNPAHKLRSPVSFLQDSPPISLFPNEDGWLVGPEGRLLFWVPPQLRTAMHSPITTLVIPTYGLQLDLSRLVHGESWQDCCNLD</sequence>
<dbReference type="Gene3D" id="2.130.10.10">
    <property type="entry name" value="YVTN repeat-like/Quinoprotein amine dehydrogenase"/>
    <property type="match status" value="7"/>
</dbReference>
<feature type="repeat" description="WD" evidence="3">
    <location>
        <begin position="1416"/>
        <end position="1457"/>
    </location>
</feature>
<keyword evidence="6" id="KW-1185">Reference proteome</keyword>
<dbReference type="CDD" id="cd00200">
    <property type="entry name" value="WD40"/>
    <property type="match status" value="2"/>
</dbReference>
<dbReference type="HOGENOM" id="CLU_000288_6_3_1"/>
<evidence type="ECO:0000313" key="5">
    <source>
        <dbReference type="EMBL" id="CCM05265.1"/>
    </source>
</evidence>
<dbReference type="InterPro" id="IPR019775">
    <property type="entry name" value="WD40_repeat_CS"/>
</dbReference>
<keyword evidence="1 3" id="KW-0853">WD repeat</keyword>
<dbReference type="Pfam" id="PF00400">
    <property type="entry name" value="WD40"/>
    <property type="match status" value="14"/>
</dbReference>
<dbReference type="InterPro" id="IPR015943">
    <property type="entry name" value="WD40/YVTN_repeat-like_dom_sf"/>
</dbReference>
<dbReference type="EMBL" id="HE797184">
    <property type="protein sequence ID" value="CCM05265.1"/>
    <property type="molecule type" value="Genomic_DNA"/>
</dbReference>
<proteinExistence type="predicted"/>
<dbReference type="InterPro" id="IPR036322">
    <property type="entry name" value="WD40_repeat_dom_sf"/>
</dbReference>
<dbReference type="InterPro" id="IPR056884">
    <property type="entry name" value="NPHP3-like_N"/>
</dbReference>
<feature type="repeat" description="WD" evidence="3">
    <location>
        <begin position="1287"/>
        <end position="1328"/>
    </location>
</feature>
<feature type="repeat" description="WD" evidence="3">
    <location>
        <begin position="1028"/>
        <end position="1069"/>
    </location>
</feature>
<dbReference type="Pfam" id="PF24883">
    <property type="entry name" value="NPHP3_N"/>
    <property type="match status" value="1"/>
</dbReference>
<feature type="domain" description="Nephrocystin 3-like N-terminal" evidence="4">
    <location>
        <begin position="342"/>
        <end position="501"/>
    </location>
</feature>
<dbReference type="STRING" id="599839.J4GV20"/>
<feature type="repeat" description="WD" evidence="3">
    <location>
        <begin position="1114"/>
        <end position="1155"/>
    </location>
</feature>
<dbReference type="InParanoid" id="J4GV20"/>
<dbReference type="PRINTS" id="PR00320">
    <property type="entry name" value="GPROTEINBRPT"/>
</dbReference>
<keyword evidence="2" id="KW-0677">Repeat</keyword>
<evidence type="ECO:0000256" key="3">
    <source>
        <dbReference type="PROSITE-ProRule" id="PRU00221"/>
    </source>
</evidence>
<feature type="repeat" description="WD" evidence="3">
    <location>
        <begin position="1459"/>
        <end position="1499"/>
    </location>
</feature>
<dbReference type="InterPro" id="IPR020472">
    <property type="entry name" value="WD40_PAC1"/>
</dbReference>
<organism evidence="5 6">
    <name type="scientific">Fibroporia radiculosa</name>
    <dbReference type="NCBI Taxonomy" id="599839"/>
    <lineage>
        <taxon>Eukaryota</taxon>
        <taxon>Fungi</taxon>
        <taxon>Dikarya</taxon>
        <taxon>Basidiomycota</taxon>
        <taxon>Agaricomycotina</taxon>
        <taxon>Agaricomycetes</taxon>
        <taxon>Polyporales</taxon>
        <taxon>Fibroporiaceae</taxon>
        <taxon>Fibroporia</taxon>
    </lineage>
</organism>
<protein>
    <recommendedName>
        <fullName evidence="4">Nephrocystin 3-like N-terminal domain-containing protein</fullName>
    </recommendedName>
</protein>
<dbReference type="Proteomes" id="UP000006352">
    <property type="component" value="Unassembled WGS sequence"/>
</dbReference>
<name>J4GV20_9APHY</name>
<feature type="repeat" description="WD" evidence="3">
    <location>
        <begin position="899"/>
        <end position="940"/>
    </location>
</feature>
<dbReference type="InterPro" id="IPR001680">
    <property type="entry name" value="WD40_rpt"/>
</dbReference>
<dbReference type="PANTHER" id="PTHR19879">
    <property type="entry name" value="TRANSCRIPTION INITIATION FACTOR TFIID"/>
    <property type="match status" value="1"/>
</dbReference>
<evidence type="ECO:0000256" key="1">
    <source>
        <dbReference type="ARBA" id="ARBA00022574"/>
    </source>
</evidence>
<dbReference type="Gene3D" id="3.40.50.300">
    <property type="entry name" value="P-loop containing nucleotide triphosphate hydrolases"/>
    <property type="match status" value="1"/>
</dbReference>
<feature type="repeat" description="WD" evidence="3">
    <location>
        <begin position="1373"/>
        <end position="1414"/>
    </location>
</feature>
<reference evidence="5 6" key="1">
    <citation type="journal article" date="2012" name="Appl. Environ. Microbiol.">
        <title>Short-read sequencing for genomic analysis of the brown rot fungus Fibroporia radiculosa.</title>
        <authorList>
            <person name="Tang J.D."/>
            <person name="Perkins A.D."/>
            <person name="Sonstegard T.S."/>
            <person name="Schroeder S.G."/>
            <person name="Burgess S.C."/>
            <person name="Diehl S.V."/>
        </authorList>
    </citation>
    <scope>NUCLEOTIDE SEQUENCE [LARGE SCALE GENOMIC DNA]</scope>
    <source>
        <strain evidence="5 6">TFFH 294</strain>
    </source>
</reference>
<feature type="repeat" description="WD" evidence="3">
    <location>
        <begin position="1244"/>
        <end position="1285"/>
    </location>
</feature>
<dbReference type="SMART" id="SM00320">
    <property type="entry name" value="WD40"/>
    <property type="match status" value="14"/>
</dbReference>
<gene>
    <name evidence="5" type="ORF">FIBRA_07476</name>
</gene>
<dbReference type="RefSeq" id="XP_012184548.1">
    <property type="nucleotide sequence ID" value="XM_012329158.1"/>
</dbReference>
<dbReference type="PROSITE" id="PS50294">
    <property type="entry name" value="WD_REPEATS_REGION"/>
    <property type="match status" value="13"/>
</dbReference>
<feature type="repeat" description="WD" evidence="3">
    <location>
        <begin position="1208"/>
        <end position="1242"/>
    </location>
</feature>
<accession>J4GV20</accession>
<dbReference type="InterPro" id="IPR027417">
    <property type="entry name" value="P-loop_NTPase"/>
</dbReference>
<feature type="repeat" description="WD" evidence="3">
    <location>
        <begin position="942"/>
        <end position="983"/>
    </location>
</feature>
<feature type="repeat" description="WD" evidence="3">
    <location>
        <begin position="1071"/>
        <end position="1112"/>
    </location>
</feature>
<dbReference type="PANTHER" id="PTHR19879:SF9">
    <property type="entry name" value="TRANSCRIPTION INITIATION FACTOR TFIID SUBUNIT 5"/>
    <property type="match status" value="1"/>
</dbReference>
<feature type="repeat" description="WD" evidence="3">
    <location>
        <begin position="1330"/>
        <end position="1371"/>
    </location>
</feature>
<evidence type="ECO:0000256" key="2">
    <source>
        <dbReference type="ARBA" id="ARBA00022737"/>
    </source>
</evidence>
<dbReference type="PROSITE" id="PS00678">
    <property type="entry name" value="WD_REPEATS_1"/>
    <property type="match status" value="8"/>
</dbReference>
<dbReference type="PROSITE" id="PS50082">
    <property type="entry name" value="WD_REPEATS_2"/>
    <property type="match status" value="14"/>
</dbReference>
<dbReference type="SUPFAM" id="SSF52540">
    <property type="entry name" value="P-loop containing nucleoside triphosphate hydrolases"/>
    <property type="match status" value="1"/>
</dbReference>